<reference evidence="1 2" key="1">
    <citation type="journal article" date="2023" name="Sci. Data">
        <title>Genome assembly of the Korean intertidal mud-creeper Batillaria attramentaria.</title>
        <authorList>
            <person name="Patra A.K."/>
            <person name="Ho P.T."/>
            <person name="Jun S."/>
            <person name="Lee S.J."/>
            <person name="Kim Y."/>
            <person name="Won Y.J."/>
        </authorList>
    </citation>
    <scope>NUCLEOTIDE SEQUENCE [LARGE SCALE GENOMIC DNA]</scope>
    <source>
        <strain evidence="1">Wonlab-2016</strain>
    </source>
</reference>
<name>A0ABD0K829_9CAEN</name>
<dbReference type="AlphaFoldDB" id="A0ABD0K829"/>
<dbReference type="EMBL" id="JACVVK020000230">
    <property type="protein sequence ID" value="KAK7483231.1"/>
    <property type="molecule type" value="Genomic_DNA"/>
</dbReference>
<evidence type="ECO:0000313" key="2">
    <source>
        <dbReference type="Proteomes" id="UP001519460"/>
    </source>
</evidence>
<dbReference type="Proteomes" id="UP001519460">
    <property type="component" value="Unassembled WGS sequence"/>
</dbReference>
<evidence type="ECO:0000313" key="1">
    <source>
        <dbReference type="EMBL" id="KAK7483231.1"/>
    </source>
</evidence>
<sequence>MTDAESLFYPALLGIPLQNSMHSVHVRHFCLPSTKKTIPGEPPDTLHTFLPSTCGRYFHLRRGCPGEFSTRSLREQLLSRRPPSLTAARVCWAILCEAEYLRPQDHRLTALYSS</sequence>
<organism evidence="1 2">
    <name type="scientific">Batillaria attramentaria</name>
    <dbReference type="NCBI Taxonomy" id="370345"/>
    <lineage>
        <taxon>Eukaryota</taxon>
        <taxon>Metazoa</taxon>
        <taxon>Spiralia</taxon>
        <taxon>Lophotrochozoa</taxon>
        <taxon>Mollusca</taxon>
        <taxon>Gastropoda</taxon>
        <taxon>Caenogastropoda</taxon>
        <taxon>Sorbeoconcha</taxon>
        <taxon>Cerithioidea</taxon>
        <taxon>Batillariidae</taxon>
        <taxon>Batillaria</taxon>
    </lineage>
</organism>
<gene>
    <name evidence="1" type="ORF">BaRGS_00025524</name>
</gene>
<proteinExistence type="predicted"/>
<comment type="caution">
    <text evidence="1">The sequence shown here is derived from an EMBL/GenBank/DDBJ whole genome shotgun (WGS) entry which is preliminary data.</text>
</comment>
<keyword evidence="2" id="KW-1185">Reference proteome</keyword>
<accession>A0ABD0K829</accession>
<protein>
    <submittedName>
        <fullName evidence="1">Uncharacterized protein</fullName>
    </submittedName>
</protein>